<dbReference type="Gene3D" id="2.40.160.180">
    <property type="entry name" value="Carbohydrate-selective porin OprB"/>
    <property type="match status" value="1"/>
</dbReference>
<dbReference type="EMBL" id="CP132921">
    <property type="protein sequence ID" value="WMW05113.1"/>
    <property type="molecule type" value="Genomic_DNA"/>
</dbReference>
<organism evidence="3 4">
    <name type="scientific">Pseudomonas entomophila</name>
    <dbReference type="NCBI Taxonomy" id="312306"/>
    <lineage>
        <taxon>Bacteria</taxon>
        <taxon>Pseudomonadati</taxon>
        <taxon>Pseudomonadota</taxon>
        <taxon>Gammaproteobacteria</taxon>
        <taxon>Pseudomonadales</taxon>
        <taxon>Pseudomonadaceae</taxon>
        <taxon>Pseudomonas</taxon>
    </lineage>
</organism>
<comment type="similarity">
    <text evidence="1 2">Belongs to the OprB family.</text>
</comment>
<keyword evidence="2" id="KW-0732">Signal</keyword>
<reference evidence="3 4" key="1">
    <citation type="submission" date="2023-08" db="EMBL/GenBank/DDBJ databases">
        <title>Complete Genome Sequence of Pseudomonas entomophila TVIN A01.</title>
        <authorList>
            <person name="Shelke T."/>
            <person name="Mahar N.S."/>
            <person name="Gupta I."/>
            <person name="Gupta V."/>
        </authorList>
    </citation>
    <scope>NUCLEOTIDE SEQUENCE [LARGE SCALE GENOMIC DNA]</scope>
    <source>
        <strain evidence="3 4">TVIN-A01</strain>
    </source>
</reference>
<dbReference type="InterPro" id="IPR038673">
    <property type="entry name" value="OprB_sf"/>
</dbReference>
<keyword evidence="4" id="KW-1185">Reference proteome</keyword>
<gene>
    <name evidence="3" type="ORF">RAH46_22755</name>
</gene>
<name>A0ABY9QM36_9PSED</name>
<evidence type="ECO:0000313" key="3">
    <source>
        <dbReference type="EMBL" id="WMW05113.1"/>
    </source>
</evidence>
<sequence length="449" mass="49845">MFQLPKTRYSGLALATLLGSLSSPTTSASEMFAKDSPWMLGDWGGTRSELLEKGYDFTLGYTGEMGSNLHGGYSHDRAARYSDQFTFGVNMDLQKILGWQDTEFQLTVTERHGDNISNDRINDPRVGGFTSAQEVWGRGETWRLTQMWIKQKYFDGALDVKFGRFGEGEDFNSFPCDFQNLAFCGSQVGNWVGGIWYNWPVSQWALRVRYNLNDELYAQVGVFEQNPSNLESNNGFKLSGSGTQGAVMPIELVWSPRVNGLKGEYRAGYYYSNAKAQDVLKDSHGTPAAISGAAYRSSSSKHGLWLGAQQQVTSLATDQSRGLSLFANATVHDKKTNAIDNYVQAGVVYKGPFDARAKDDIGFALARVHVNPGYRKNARLINQANGLDDYDNPGFLPVQDTEYSAELYYGIHLADWLTVRPNLQYIRHPGGVSHVDDALIGGLKIQSTF</sequence>
<dbReference type="InterPro" id="IPR052932">
    <property type="entry name" value="OprB_Porin"/>
</dbReference>
<dbReference type="PANTHER" id="PTHR37944">
    <property type="entry name" value="PORIN B"/>
    <property type="match status" value="1"/>
</dbReference>
<evidence type="ECO:0000256" key="2">
    <source>
        <dbReference type="RuleBase" id="RU363072"/>
    </source>
</evidence>
<dbReference type="GeneID" id="32804454"/>
<feature type="chain" id="PRO_5044994163" evidence="2">
    <location>
        <begin position="29"/>
        <end position="449"/>
    </location>
</feature>
<protein>
    <submittedName>
        <fullName evidence="3">Carbohydrate porin</fullName>
    </submittedName>
</protein>
<dbReference type="Pfam" id="PF04966">
    <property type="entry name" value="OprB"/>
    <property type="match status" value="1"/>
</dbReference>
<evidence type="ECO:0000256" key="1">
    <source>
        <dbReference type="ARBA" id="ARBA00008769"/>
    </source>
</evidence>
<dbReference type="InterPro" id="IPR007049">
    <property type="entry name" value="Carb-sel_porin_OprB"/>
</dbReference>
<accession>A0ABY9QM36</accession>
<dbReference type="PANTHER" id="PTHR37944:SF1">
    <property type="entry name" value="PORIN B"/>
    <property type="match status" value="1"/>
</dbReference>
<evidence type="ECO:0000313" key="4">
    <source>
        <dbReference type="Proteomes" id="UP001183127"/>
    </source>
</evidence>
<proteinExistence type="inferred from homology"/>
<dbReference type="Proteomes" id="UP001183127">
    <property type="component" value="Chromosome"/>
</dbReference>
<dbReference type="RefSeq" id="WP_011532487.1">
    <property type="nucleotide sequence ID" value="NZ_CP132921.1"/>
</dbReference>
<feature type="signal peptide" evidence="2">
    <location>
        <begin position="1"/>
        <end position="28"/>
    </location>
</feature>